<feature type="transmembrane region" description="Helical" evidence="2">
    <location>
        <begin position="152"/>
        <end position="173"/>
    </location>
</feature>
<organism evidence="3">
    <name type="scientific">hydrothermal vent metagenome</name>
    <dbReference type="NCBI Taxonomy" id="652676"/>
    <lineage>
        <taxon>unclassified sequences</taxon>
        <taxon>metagenomes</taxon>
        <taxon>ecological metagenomes</taxon>
    </lineage>
</organism>
<dbReference type="EMBL" id="UOFL01000060">
    <property type="protein sequence ID" value="VAW74633.1"/>
    <property type="molecule type" value="Genomic_DNA"/>
</dbReference>
<protein>
    <submittedName>
        <fullName evidence="3">Uncharacterized protein</fullName>
    </submittedName>
</protein>
<evidence type="ECO:0000313" key="3">
    <source>
        <dbReference type="EMBL" id="VAW74633.1"/>
    </source>
</evidence>
<evidence type="ECO:0000256" key="1">
    <source>
        <dbReference type="SAM" id="MobiDB-lite"/>
    </source>
</evidence>
<feature type="compositionally biased region" description="Polar residues" evidence="1">
    <location>
        <begin position="297"/>
        <end position="316"/>
    </location>
</feature>
<feature type="region of interest" description="Disordered" evidence="1">
    <location>
        <begin position="1"/>
        <end position="29"/>
    </location>
</feature>
<keyword evidence="2" id="KW-0812">Transmembrane</keyword>
<keyword evidence="2" id="KW-1133">Transmembrane helix</keyword>
<sequence length="316" mass="36076">MSNDEDPLLKKARQAEERAKRTKRKISSSKKKSGVIRSLWEMVSSVESLKKSYRVTRTFFRVLKKVTGPVGRLVVATTQKAGAIIKWGSFERETDRETDEGKPNYSFVGKVYIAVAGRVRAKKLTSNIFYQTQFKRDEEGDLLFSKNRLIKFFFGSIASLIIVHVSFSAVYFYSTQFTETIYTSGGKQELEMGDMYIFTGCTSLPCSTKLGNGKFYLVVSSWYFPVLVYPEEDVYAAIPPQDGACDLKGYGLYFKNLKFLHRTLQWYQKIYEVSCRPLTEKEKTRIINRGRIPTFPEKNSGNDGNNPSSIKQGTEI</sequence>
<dbReference type="AlphaFoldDB" id="A0A3B0YEQ4"/>
<feature type="compositionally biased region" description="Basic and acidic residues" evidence="1">
    <location>
        <begin position="7"/>
        <end position="19"/>
    </location>
</feature>
<keyword evidence="2" id="KW-0472">Membrane</keyword>
<feature type="region of interest" description="Disordered" evidence="1">
    <location>
        <begin position="290"/>
        <end position="316"/>
    </location>
</feature>
<evidence type="ECO:0000256" key="2">
    <source>
        <dbReference type="SAM" id="Phobius"/>
    </source>
</evidence>
<accession>A0A3B0YEQ4</accession>
<feature type="compositionally biased region" description="Basic residues" evidence="1">
    <location>
        <begin position="20"/>
        <end position="29"/>
    </location>
</feature>
<gene>
    <name evidence="3" type="ORF">MNBD_GAMMA12-3523</name>
</gene>
<proteinExistence type="predicted"/>
<reference evidence="3" key="1">
    <citation type="submission" date="2018-06" db="EMBL/GenBank/DDBJ databases">
        <authorList>
            <person name="Zhirakovskaya E."/>
        </authorList>
    </citation>
    <scope>NUCLEOTIDE SEQUENCE</scope>
</reference>
<name>A0A3B0YEQ4_9ZZZZ</name>